<evidence type="ECO:0000313" key="2">
    <source>
        <dbReference type="Proteomes" id="UP000478836"/>
    </source>
</evidence>
<dbReference type="EMBL" id="WAAO01000002">
    <property type="protein sequence ID" value="KAB1864245.1"/>
    <property type="molecule type" value="Genomic_DNA"/>
</dbReference>
<evidence type="ECO:0000313" key="1">
    <source>
        <dbReference type="EMBL" id="KAB1864245.1"/>
    </source>
</evidence>
<organism evidence="1 2">
    <name type="scientific">Microbacterium algeriense</name>
    <dbReference type="NCBI Taxonomy" id="2615184"/>
    <lineage>
        <taxon>Bacteria</taxon>
        <taxon>Bacillati</taxon>
        <taxon>Actinomycetota</taxon>
        <taxon>Actinomycetes</taxon>
        <taxon>Micrococcales</taxon>
        <taxon>Microbacteriaceae</taxon>
        <taxon>Microbacterium</taxon>
    </lineage>
</organism>
<gene>
    <name evidence="1" type="ORF">F6A08_08945</name>
</gene>
<proteinExistence type="predicted"/>
<accession>A0ABQ6V4N6</accession>
<reference evidence="2" key="1">
    <citation type="submission" date="2019-09" db="EMBL/GenBank/DDBJ databases">
        <title>Whole genome sequencing of Microbacterium maritypicum.</title>
        <authorList>
            <person name="Lenchi N."/>
        </authorList>
    </citation>
    <scope>NUCLEOTIDE SEQUENCE [LARGE SCALE GENOMIC DNA]</scope>
    <source>
        <strain evidence="2">G1</strain>
    </source>
</reference>
<dbReference type="Proteomes" id="UP000478836">
    <property type="component" value="Unassembled WGS sequence"/>
</dbReference>
<protein>
    <submittedName>
        <fullName evidence="1">Uncharacterized protein</fullName>
    </submittedName>
</protein>
<name>A0ABQ6V4N6_9MICO</name>
<sequence length="94" mass="9706">MSGWLNDAPRGLDIVAGATGQDALPVVDTLQQDAQRLSDAQPPSSIAAAWEDGVAAYAERLTELRTAISDDADDASAVDAARAAAQELRSLVGL</sequence>
<comment type="caution">
    <text evidence="1">The sequence shown here is derived from an EMBL/GenBank/DDBJ whole genome shotgun (WGS) entry which is preliminary data.</text>
</comment>
<keyword evidence="2" id="KW-1185">Reference proteome</keyword>